<feature type="domain" description="Sensor protein KdpD transmembrane" evidence="13">
    <location>
        <begin position="27"/>
        <end position="131"/>
    </location>
</feature>
<evidence type="ECO:0000256" key="12">
    <source>
        <dbReference type="SAM" id="Phobius"/>
    </source>
</evidence>
<sequence length="262" mass="27177">MLASRRGGCLGGVRTKERALTTTALIAIGILVPLAVCLLLSSLRAELANTNAALVLVLIVVAVASLGSRAAGLSAAVVSAAGFDVFLTQPYGTFAIHSAADVQTTVLLLVIGAAVTELALWGRRQQARASEQHGYLDGIVQTTGSLVGAAPSRTVIEHVEKQLVDLLDLDQADYAPHADVDAPVLQPDGSLTRRGQPVDVDRSGLPTDTEIWLPAGGGQGQTGGFRLVAATHVARPTHQQRQVAAVLADHVGAVVRQEAMGR</sequence>
<evidence type="ECO:0000259" key="13">
    <source>
        <dbReference type="Pfam" id="PF13493"/>
    </source>
</evidence>
<comment type="subcellular location">
    <subcellularLocation>
        <location evidence="1">Membrane</location>
        <topology evidence="1">Multi-pass membrane protein</topology>
    </subcellularLocation>
</comment>
<feature type="transmembrane region" description="Helical" evidence="12">
    <location>
        <begin position="52"/>
        <end position="82"/>
    </location>
</feature>
<dbReference type="GO" id="GO:0005524">
    <property type="term" value="F:ATP binding"/>
    <property type="evidence" value="ECO:0007669"/>
    <property type="project" value="UniProtKB-KW"/>
</dbReference>
<evidence type="ECO:0000256" key="2">
    <source>
        <dbReference type="ARBA" id="ARBA00022553"/>
    </source>
</evidence>
<feature type="transmembrane region" description="Helical" evidence="12">
    <location>
        <begin position="20"/>
        <end position="40"/>
    </location>
</feature>
<dbReference type="Pfam" id="PF13493">
    <property type="entry name" value="DUF4118"/>
    <property type="match status" value="1"/>
</dbReference>
<accession>F5XJD2</accession>
<evidence type="ECO:0000313" key="15">
    <source>
        <dbReference type="Proteomes" id="UP000007947"/>
    </source>
</evidence>
<evidence type="ECO:0000256" key="5">
    <source>
        <dbReference type="ARBA" id="ARBA00022741"/>
    </source>
</evidence>
<evidence type="ECO:0000256" key="8">
    <source>
        <dbReference type="ARBA" id="ARBA00022989"/>
    </source>
</evidence>
<dbReference type="EMBL" id="AP012204">
    <property type="protein sequence ID" value="BAK35832.1"/>
    <property type="molecule type" value="Genomic_DNA"/>
</dbReference>
<evidence type="ECO:0000256" key="6">
    <source>
        <dbReference type="ARBA" id="ARBA00022777"/>
    </source>
</evidence>
<dbReference type="AlphaFoldDB" id="F5XJD2"/>
<reference evidence="14 15" key="1">
    <citation type="submission" date="2011-05" db="EMBL/GenBank/DDBJ databases">
        <title>Whole genome sequence of Microlunatus phosphovorus NM-1.</title>
        <authorList>
            <person name="Hosoyama A."/>
            <person name="Sasaki K."/>
            <person name="Harada T."/>
            <person name="Igarashi R."/>
            <person name="Kawakoshi A."/>
            <person name="Sasagawa M."/>
            <person name="Fukada J."/>
            <person name="Nakamura S."/>
            <person name="Katano Y."/>
            <person name="Hanada S."/>
            <person name="Kamagata Y."/>
            <person name="Nakamura N."/>
            <person name="Yamazaki S."/>
            <person name="Fujita N."/>
        </authorList>
    </citation>
    <scope>NUCLEOTIDE SEQUENCE [LARGE SCALE GENOMIC DNA]</scope>
    <source>
        <strain evidence="15">ATCC 700054 / DSM 10555 / JCM 9379 / NBRC 101784 / NCIMB 13414 / VKM Ac-1990 / NM-1</strain>
    </source>
</reference>
<keyword evidence="3" id="KW-0808">Transferase</keyword>
<proteinExistence type="predicted"/>
<dbReference type="HOGENOM" id="CLU_072324_1_0_11"/>
<dbReference type="GO" id="GO:0016020">
    <property type="term" value="C:membrane"/>
    <property type="evidence" value="ECO:0007669"/>
    <property type="project" value="UniProtKB-SubCell"/>
</dbReference>
<dbReference type="GO" id="GO:0016301">
    <property type="term" value="F:kinase activity"/>
    <property type="evidence" value="ECO:0007669"/>
    <property type="project" value="UniProtKB-KW"/>
</dbReference>
<dbReference type="InterPro" id="IPR025201">
    <property type="entry name" value="KdpD_TM"/>
</dbReference>
<keyword evidence="6" id="KW-0418">Kinase</keyword>
<evidence type="ECO:0000256" key="10">
    <source>
        <dbReference type="ARBA" id="ARBA00023136"/>
    </source>
</evidence>
<keyword evidence="7" id="KW-0067">ATP-binding</keyword>
<keyword evidence="4 12" id="KW-0812">Transmembrane</keyword>
<organism evidence="14 15">
    <name type="scientific">Microlunatus phosphovorus (strain ATCC 700054 / DSM 10555 / JCM 9379 / NBRC 101784 / NCIMB 13414 / VKM Ac-1990 / NM-1)</name>
    <dbReference type="NCBI Taxonomy" id="1032480"/>
    <lineage>
        <taxon>Bacteria</taxon>
        <taxon>Bacillati</taxon>
        <taxon>Actinomycetota</taxon>
        <taxon>Actinomycetes</taxon>
        <taxon>Propionibacteriales</taxon>
        <taxon>Propionibacteriaceae</taxon>
        <taxon>Microlunatus</taxon>
    </lineage>
</organism>
<keyword evidence="5" id="KW-0547">Nucleotide-binding</keyword>
<dbReference type="KEGG" id="mph:MLP_28180"/>
<evidence type="ECO:0000256" key="1">
    <source>
        <dbReference type="ARBA" id="ARBA00004141"/>
    </source>
</evidence>
<dbReference type="Gene3D" id="1.20.120.620">
    <property type="entry name" value="Backbone structure of the membrane domain of e. Coli histidine kinase receptor kdpd"/>
    <property type="match status" value="1"/>
</dbReference>
<keyword evidence="2" id="KW-0597">Phosphoprotein</keyword>
<dbReference type="Proteomes" id="UP000007947">
    <property type="component" value="Chromosome"/>
</dbReference>
<evidence type="ECO:0000256" key="9">
    <source>
        <dbReference type="ARBA" id="ARBA00023012"/>
    </source>
</evidence>
<feature type="region of interest" description="Disordered" evidence="11">
    <location>
        <begin position="180"/>
        <end position="205"/>
    </location>
</feature>
<keyword evidence="10 12" id="KW-0472">Membrane</keyword>
<evidence type="ECO:0000313" key="14">
    <source>
        <dbReference type="EMBL" id="BAK35832.1"/>
    </source>
</evidence>
<keyword evidence="8 12" id="KW-1133">Transmembrane helix</keyword>
<evidence type="ECO:0000256" key="7">
    <source>
        <dbReference type="ARBA" id="ARBA00022840"/>
    </source>
</evidence>
<evidence type="ECO:0000256" key="4">
    <source>
        <dbReference type="ARBA" id="ARBA00022692"/>
    </source>
</evidence>
<protein>
    <recommendedName>
        <fullName evidence="13">Sensor protein KdpD transmembrane domain-containing protein</fullName>
    </recommendedName>
</protein>
<feature type="transmembrane region" description="Helical" evidence="12">
    <location>
        <begin position="102"/>
        <end position="121"/>
    </location>
</feature>
<evidence type="ECO:0000256" key="11">
    <source>
        <dbReference type="SAM" id="MobiDB-lite"/>
    </source>
</evidence>
<dbReference type="GO" id="GO:0000160">
    <property type="term" value="P:phosphorelay signal transduction system"/>
    <property type="evidence" value="ECO:0007669"/>
    <property type="project" value="UniProtKB-KW"/>
</dbReference>
<dbReference type="STRING" id="1032480.MLP_28180"/>
<keyword evidence="9" id="KW-0902">Two-component regulatory system</keyword>
<dbReference type="InterPro" id="IPR038318">
    <property type="entry name" value="KdpD_sf"/>
</dbReference>
<dbReference type="eggNOG" id="COG2205">
    <property type="taxonomic scope" value="Bacteria"/>
</dbReference>
<gene>
    <name evidence="14" type="ordered locus">MLP_28180</name>
</gene>
<keyword evidence="15" id="KW-1185">Reference proteome</keyword>
<evidence type="ECO:0000256" key="3">
    <source>
        <dbReference type="ARBA" id="ARBA00022679"/>
    </source>
</evidence>
<name>F5XJD2_MICPN</name>